<keyword evidence="4 9" id="KW-0547">Nucleotide-binding</keyword>
<evidence type="ECO:0000256" key="9">
    <source>
        <dbReference type="RuleBase" id="RU363036"/>
    </source>
</evidence>
<feature type="region of interest" description="Disordered" evidence="10">
    <location>
        <begin position="283"/>
        <end position="304"/>
    </location>
</feature>
<dbReference type="PANTHER" id="PTHR43766:SF1">
    <property type="entry name" value="TRYPTOPHAN--TRNA LIGASE, MITOCHONDRIAL"/>
    <property type="match status" value="1"/>
</dbReference>
<feature type="compositionally biased region" description="Basic and acidic residues" evidence="10">
    <location>
        <begin position="295"/>
        <end position="304"/>
    </location>
</feature>
<dbReference type="NCBIfam" id="NF008922">
    <property type="entry name" value="PRK12283.1"/>
    <property type="match status" value="1"/>
</dbReference>
<dbReference type="GO" id="GO:0004830">
    <property type="term" value="F:tryptophan-tRNA ligase activity"/>
    <property type="evidence" value="ECO:0007669"/>
    <property type="project" value="UniProtKB-EC"/>
</dbReference>
<evidence type="ECO:0000256" key="7">
    <source>
        <dbReference type="ARBA" id="ARBA00023146"/>
    </source>
</evidence>
<evidence type="ECO:0000256" key="4">
    <source>
        <dbReference type="ARBA" id="ARBA00022741"/>
    </source>
</evidence>
<dbReference type="Gene3D" id="1.10.240.10">
    <property type="entry name" value="Tyrosyl-Transfer RNA Synthetase"/>
    <property type="match status" value="1"/>
</dbReference>
<keyword evidence="3 9" id="KW-0436">Ligase</keyword>
<dbReference type="PANTHER" id="PTHR43766">
    <property type="entry name" value="TRYPTOPHAN--TRNA LIGASE, MITOCHONDRIAL"/>
    <property type="match status" value="1"/>
</dbReference>
<dbReference type="RefSeq" id="WP_277831908.1">
    <property type="nucleotide sequence ID" value="NZ_JARQZE010000004.1"/>
</dbReference>
<evidence type="ECO:0000313" key="12">
    <source>
        <dbReference type="Proteomes" id="UP001597158"/>
    </source>
</evidence>
<dbReference type="SUPFAM" id="SSF52374">
    <property type="entry name" value="Nucleotidylyl transferase"/>
    <property type="match status" value="1"/>
</dbReference>
<dbReference type="Pfam" id="PF00579">
    <property type="entry name" value="tRNA-synt_1b"/>
    <property type="match status" value="2"/>
</dbReference>
<evidence type="ECO:0000256" key="2">
    <source>
        <dbReference type="ARBA" id="ARBA00013161"/>
    </source>
</evidence>
<dbReference type="InterPro" id="IPR002305">
    <property type="entry name" value="aa-tRNA-synth_Ic"/>
</dbReference>
<dbReference type="Gene3D" id="3.40.50.620">
    <property type="entry name" value="HUPs"/>
    <property type="match status" value="1"/>
</dbReference>
<evidence type="ECO:0000256" key="1">
    <source>
        <dbReference type="ARBA" id="ARBA00005594"/>
    </source>
</evidence>
<dbReference type="Proteomes" id="UP001597158">
    <property type="component" value="Unassembled WGS sequence"/>
</dbReference>
<evidence type="ECO:0000313" key="11">
    <source>
        <dbReference type="EMBL" id="MFD1264859.1"/>
    </source>
</evidence>
<proteinExistence type="inferred from homology"/>
<dbReference type="EMBL" id="JBHTMC010000026">
    <property type="protein sequence ID" value="MFD1264859.1"/>
    <property type="molecule type" value="Genomic_DNA"/>
</dbReference>
<evidence type="ECO:0000256" key="10">
    <source>
        <dbReference type="SAM" id="MobiDB-lite"/>
    </source>
</evidence>
<dbReference type="CDD" id="cd00806">
    <property type="entry name" value="TrpRS_core"/>
    <property type="match status" value="1"/>
</dbReference>
<evidence type="ECO:0000256" key="5">
    <source>
        <dbReference type="ARBA" id="ARBA00022840"/>
    </source>
</evidence>
<comment type="similarity">
    <text evidence="1 9">Belongs to the class-I aminoacyl-tRNA synthetase family.</text>
</comment>
<organism evidence="11 12">
    <name type="scientific">Thauera mechernichensis</name>
    <dbReference type="NCBI Taxonomy" id="82788"/>
    <lineage>
        <taxon>Bacteria</taxon>
        <taxon>Pseudomonadati</taxon>
        <taxon>Pseudomonadota</taxon>
        <taxon>Betaproteobacteria</taxon>
        <taxon>Rhodocyclales</taxon>
        <taxon>Zoogloeaceae</taxon>
        <taxon>Thauera</taxon>
    </lineage>
</organism>
<sequence length="400" mass="45429">MYAERVLSGMRPSGRLHLGHHHGVLKNWVKLQEEFPCFFFVADWHALTTHYDSPEVIADNVWTMLVDWLAAGVDPAQATLFIQSRVPEHAELHLLLSMMTPLGWLERVPGWKEQQERGEGAELSTYGFLGYPLLQSADILIYRADKVPVGEDQVPHVEITRELARRFNHLYGREPGFEDKAREAVRKLGAKRARLYHDLRTRFQQDGDDEALEQAKALLDETQNLSLGDRERLYGYLEGGGKMILVEPEALLAPVSRMPGLDGQKMSKAYGNTINLREAADSVTRKVRTMQTDPARMRRTDPGEPERCPVWQLHMIYSNEDTLAWAQRGCRSASIGCLECKQPVLEAILEEQEGLHERAQPYLDDPGLVRSIVADGCERARKLAQETMRDVREAMGLDYG</sequence>
<dbReference type="InterPro" id="IPR014729">
    <property type="entry name" value="Rossmann-like_a/b/a_fold"/>
</dbReference>
<keyword evidence="7 9" id="KW-0030">Aminoacyl-tRNA synthetase</keyword>
<dbReference type="PRINTS" id="PR01039">
    <property type="entry name" value="TRNASYNTHTRP"/>
</dbReference>
<comment type="caution">
    <text evidence="11">The sequence shown here is derived from an EMBL/GenBank/DDBJ whole genome shotgun (WGS) entry which is preliminary data.</text>
</comment>
<dbReference type="NCBIfam" id="TIGR00233">
    <property type="entry name" value="trpS"/>
    <property type="match status" value="1"/>
</dbReference>
<evidence type="ECO:0000256" key="8">
    <source>
        <dbReference type="NCBIfam" id="TIGR00233"/>
    </source>
</evidence>
<keyword evidence="12" id="KW-1185">Reference proteome</keyword>
<evidence type="ECO:0000256" key="3">
    <source>
        <dbReference type="ARBA" id="ARBA00022598"/>
    </source>
</evidence>
<dbReference type="EC" id="6.1.1.2" evidence="2 8"/>
<dbReference type="InterPro" id="IPR050203">
    <property type="entry name" value="Trp-tRNA_synthetase"/>
</dbReference>
<keyword evidence="5 9" id="KW-0067">ATP-binding</keyword>
<reference evidence="12" key="1">
    <citation type="journal article" date="2019" name="Int. J. Syst. Evol. Microbiol.">
        <title>The Global Catalogue of Microorganisms (GCM) 10K type strain sequencing project: providing services to taxonomists for standard genome sequencing and annotation.</title>
        <authorList>
            <consortium name="The Broad Institute Genomics Platform"/>
            <consortium name="The Broad Institute Genome Sequencing Center for Infectious Disease"/>
            <person name="Wu L."/>
            <person name="Ma J."/>
        </authorList>
    </citation>
    <scope>NUCLEOTIDE SEQUENCE [LARGE SCALE GENOMIC DNA]</scope>
    <source>
        <strain evidence="12">CCUG 48884</strain>
    </source>
</reference>
<dbReference type="InterPro" id="IPR002306">
    <property type="entry name" value="Trp-tRNA-ligase"/>
</dbReference>
<protein>
    <recommendedName>
        <fullName evidence="2 8">Tryptophan--tRNA ligase</fullName>
        <ecNumber evidence="2 8">6.1.1.2</ecNumber>
    </recommendedName>
</protein>
<accession>A0ABW3WIB7</accession>
<keyword evidence="6 9" id="KW-0648">Protein biosynthesis</keyword>
<name>A0ABW3WIB7_9RHOO</name>
<gene>
    <name evidence="11" type="ORF">ACFQ4M_14870</name>
</gene>
<evidence type="ECO:0000256" key="6">
    <source>
        <dbReference type="ARBA" id="ARBA00022917"/>
    </source>
</evidence>